<dbReference type="Proteomes" id="UP000887116">
    <property type="component" value="Unassembled WGS sequence"/>
</dbReference>
<dbReference type="AlphaFoldDB" id="A0A8X6LKJ1"/>
<reference evidence="1" key="1">
    <citation type="submission" date="2020-07" db="EMBL/GenBank/DDBJ databases">
        <title>Multicomponent nature underlies the extraordinary mechanical properties of spider dragline silk.</title>
        <authorList>
            <person name="Kono N."/>
            <person name="Nakamura H."/>
            <person name="Mori M."/>
            <person name="Yoshida Y."/>
            <person name="Ohtoshi R."/>
            <person name="Malay A.D."/>
            <person name="Moran D.A.P."/>
            <person name="Tomita M."/>
            <person name="Numata K."/>
            <person name="Arakawa K."/>
        </authorList>
    </citation>
    <scope>NUCLEOTIDE SEQUENCE</scope>
</reference>
<sequence length="600" mass="68460">MKEYLDLKHMELVPDSEINNSNSLYLPHHGVVRDTSCTTKLRVVFDASSKTSSGLSLNDLLMVGPRVQPELFPILIQFRIFNVAICADVEKMFRQIKIHEKDVDWQRILWRNSPTEPTKEYRLTTVTYGTSSAPFISTRILRQLAIDEQENFPATSRATLCHFYVDDLLSGKELKAVDSKHTIKDDQPIKILGIAWLPDVDKFTFTITVNETDVWTKHKILSEIAKIFDPLGWLAPTVIISKIFLQDLWSHNLSWDEELPNSLARQWRIFQEQLPLLTKIKIPRCILIPQAIDVQVHGFCDSSEKAYCAAIYIRSKDATQTVISRLLTSKTRVSRVKTQSLPRLELYSALLLANLLHATLPTLTMPISETFAWSDSKITLAWLKSEPRRWQPFVANRVAQIQELTPNVHWNFVSGLENPADCGTRGIPPTKLENCDLWFNGPDWLRNSTFPIGRFEDNPQLQEDMSTEAKGISKLIMLTVVDATFKVEFFQNFSSWNKLKRVVAYCLRFVKNCSLAACKRRKSFLTTTELSEAEKAIVKFIQHDHFSMEVSYLSAGKQLPSSNKLIPLTPFYDDFGIIRVGGRLKNSILPESAEASHLAS</sequence>
<keyword evidence="2" id="KW-1185">Reference proteome</keyword>
<dbReference type="PANTHER" id="PTHR47331">
    <property type="entry name" value="PHD-TYPE DOMAIN-CONTAINING PROTEIN"/>
    <property type="match status" value="1"/>
</dbReference>
<gene>
    <name evidence="1" type="primary">AVEN_193675_1</name>
    <name evidence="1" type="ORF">TNCT_422061</name>
</gene>
<protein>
    <submittedName>
        <fullName evidence="1">Integrase catalytic domain-containing protein</fullName>
    </submittedName>
</protein>
<dbReference type="Pfam" id="PF05380">
    <property type="entry name" value="Peptidase_A17"/>
    <property type="match status" value="1"/>
</dbReference>
<dbReference type="InterPro" id="IPR008042">
    <property type="entry name" value="Retrotrans_Pao"/>
</dbReference>
<dbReference type="OrthoDB" id="6424041at2759"/>
<dbReference type="GO" id="GO:0071897">
    <property type="term" value="P:DNA biosynthetic process"/>
    <property type="evidence" value="ECO:0007669"/>
    <property type="project" value="UniProtKB-ARBA"/>
</dbReference>
<evidence type="ECO:0000313" key="1">
    <source>
        <dbReference type="EMBL" id="GFR10764.1"/>
    </source>
</evidence>
<dbReference type="EMBL" id="BMAO01006702">
    <property type="protein sequence ID" value="GFR10764.1"/>
    <property type="molecule type" value="Genomic_DNA"/>
</dbReference>
<accession>A0A8X6LKJ1</accession>
<name>A0A8X6LKJ1_TRICU</name>
<comment type="caution">
    <text evidence="1">The sequence shown here is derived from an EMBL/GenBank/DDBJ whole genome shotgun (WGS) entry which is preliminary data.</text>
</comment>
<organism evidence="1 2">
    <name type="scientific">Trichonephila clavata</name>
    <name type="common">Joro spider</name>
    <name type="synonym">Nephila clavata</name>
    <dbReference type="NCBI Taxonomy" id="2740835"/>
    <lineage>
        <taxon>Eukaryota</taxon>
        <taxon>Metazoa</taxon>
        <taxon>Ecdysozoa</taxon>
        <taxon>Arthropoda</taxon>
        <taxon>Chelicerata</taxon>
        <taxon>Arachnida</taxon>
        <taxon>Araneae</taxon>
        <taxon>Araneomorphae</taxon>
        <taxon>Entelegynae</taxon>
        <taxon>Araneoidea</taxon>
        <taxon>Nephilidae</taxon>
        <taxon>Trichonephila</taxon>
    </lineage>
</organism>
<evidence type="ECO:0000313" key="2">
    <source>
        <dbReference type="Proteomes" id="UP000887116"/>
    </source>
</evidence>
<dbReference type="InterPro" id="IPR043502">
    <property type="entry name" value="DNA/RNA_pol_sf"/>
</dbReference>
<proteinExistence type="predicted"/>
<dbReference type="SUPFAM" id="SSF56672">
    <property type="entry name" value="DNA/RNA polymerases"/>
    <property type="match status" value="1"/>
</dbReference>